<feature type="transmembrane region" description="Helical" evidence="6">
    <location>
        <begin position="166"/>
        <end position="186"/>
    </location>
</feature>
<organism evidence="7 8">
    <name type="scientific">Pseudomonas syringae pv. castaneae</name>
    <dbReference type="NCBI Taxonomy" id="264450"/>
    <lineage>
        <taxon>Bacteria</taxon>
        <taxon>Pseudomonadati</taxon>
        <taxon>Pseudomonadota</taxon>
        <taxon>Gammaproteobacteria</taxon>
        <taxon>Pseudomonadales</taxon>
        <taxon>Pseudomonadaceae</taxon>
        <taxon>Pseudomonas</taxon>
        <taxon>Pseudomonas syringae</taxon>
    </lineage>
</organism>
<evidence type="ECO:0000256" key="4">
    <source>
        <dbReference type="ARBA" id="ARBA00022989"/>
    </source>
</evidence>
<feature type="transmembrane region" description="Helical" evidence="6">
    <location>
        <begin position="193"/>
        <end position="210"/>
    </location>
</feature>
<dbReference type="Proteomes" id="UP000050381">
    <property type="component" value="Unassembled WGS sequence"/>
</dbReference>
<comment type="caution">
    <text evidence="7">The sequence shown here is derived from an EMBL/GenBank/DDBJ whole genome shotgun (WGS) entry which is preliminary data.</text>
</comment>
<reference evidence="7 8" key="1">
    <citation type="submission" date="2015-09" db="EMBL/GenBank/DDBJ databases">
        <title>Genome announcement of multiple Pseudomonas syringae strains.</title>
        <authorList>
            <person name="Thakur S."/>
            <person name="Wang P.W."/>
            <person name="Gong Y."/>
            <person name="Weir B.S."/>
            <person name="Guttman D.S."/>
        </authorList>
    </citation>
    <scope>NUCLEOTIDE SEQUENCE [LARGE SCALE GENOMIC DNA]</scope>
    <source>
        <strain evidence="7 8">ICMP9419</strain>
    </source>
</reference>
<keyword evidence="4 6" id="KW-1133">Transmembrane helix</keyword>
<feature type="transmembrane region" description="Helical" evidence="6">
    <location>
        <begin position="133"/>
        <end position="154"/>
    </location>
</feature>
<feature type="transmembrane region" description="Helical" evidence="6">
    <location>
        <begin position="7"/>
        <end position="28"/>
    </location>
</feature>
<dbReference type="Pfam" id="PF01925">
    <property type="entry name" value="TauE"/>
    <property type="match status" value="1"/>
</dbReference>
<keyword evidence="5 6" id="KW-0472">Membrane</keyword>
<dbReference type="RefSeq" id="WP_057431039.1">
    <property type="nucleotide sequence ID" value="NZ_LIIH01000106.1"/>
</dbReference>
<evidence type="ECO:0000313" key="8">
    <source>
        <dbReference type="Proteomes" id="UP000050381"/>
    </source>
</evidence>
<feature type="transmembrane region" description="Helical" evidence="6">
    <location>
        <begin position="40"/>
        <end position="60"/>
    </location>
</feature>
<dbReference type="InterPro" id="IPR002781">
    <property type="entry name" value="TM_pro_TauE-like"/>
</dbReference>
<proteinExistence type="inferred from homology"/>
<evidence type="ECO:0000256" key="6">
    <source>
        <dbReference type="RuleBase" id="RU363041"/>
    </source>
</evidence>
<evidence type="ECO:0000256" key="3">
    <source>
        <dbReference type="ARBA" id="ARBA00022692"/>
    </source>
</evidence>
<name>A0A0P9N882_PSESX</name>
<feature type="transmembrane region" description="Helical" evidence="6">
    <location>
        <begin position="72"/>
        <end position="90"/>
    </location>
</feature>
<feature type="transmembrane region" description="Helical" evidence="6">
    <location>
        <begin position="222"/>
        <end position="243"/>
    </location>
</feature>
<gene>
    <name evidence="7" type="ORF">ALO79_01943</name>
</gene>
<dbReference type="AlphaFoldDB" id="A0A0P9N882"/>
<feature type="transmembrane region" description="Helical" evidence="6">
    <location>
        <begin position="96"/>
        <end position="113"/>
    </location>
</feature>
<protein>
    <recommendedName>
        <fullName evidence="6">Probable membrane transporter protein</fullName>
    </recommendedName>
</protein>
<evidence type="ECO:0000256" key="1">
    <source>
        <dbReference type="ARBA" id="ARBA00004141"/>
    </source>
</evidence>
<comment type="subcellular location">
    <subcellularLocation>
        <location evidence="6">Cell membrane</location>
        <topology evidence="6">Multi-pass membrane protein</topology>
    </subcellularLocation>
    <subcellularLocation>
        <location evidence="1">Membrane</location>
        <topology evidence="1">Multi-pass membrane protein</topology>
    </subcellularLocation>
</comment>
<keyword evidence="3 6" id="KW-0812">Transmembrane</keyword>
<sequence>MLSGVYLPLFVCVLTAVQSIFGVGLLFFGTPLLLLWGYTYIDAINILLPCSLFLSCYQVFERRIGLRLFEKRVIPLILVCVSFGMVAASALTDTDFLKPFIAALLVLVALLRLNPKLLELFRRVCRRYKHQSLASIGVVHGLTNMGGGLLTSFASSTFSLKEEVSSYVVVVYTLFAATQITTLAYLGKLNIPCVQTAILIVCVFLVHRFIGRALFNSFNSLVYQKIFSIFLLLSSLMLSYQYFYK</sequence>
<dbReference type="GO" id="GO:0005886">
    <property type="term" value="C:plasma membrane"/>
    <property type="evidence" value="ECO:0007669"/>
    <property type="project" value="UniProtKB-SubCell"/>
</dbReference>
<evidence type="ECO:0000313" key="7">
    <source>
        <dbReference type="EMBL" id="KPW98501.1"/>
    </source>
</evidence>
<keyword evidence="6" id="KW-1003">Cell membrane</keyword>
<dbReference type="PATRIC" id="fig|264450.4.peg.2362"/>
<comment type="similarity">
    <text evidence="2 6">Belongs to the 4-toluene sulfonate uptake permease (TSUP) (TC 2.A.102) family.</text>
</comment>
<dbReference type="EMBL" id="LJQD01000107">
    <property type="protein sequence ID" value="KPW98501.1"/>
    <property type="molecule type" value="Genomic_DNA"/>
</dbReference>
<evidence type="ECO:0000256" key="5">
    <source>
        <dbReference type="ARBA" id="ARBA00023136"/>
    </source>
</evidence>
<evidence type="ECO:0000256" key="2">
    <source>
        <dbReference type="ARBA" id="ARBA00009142"/>
    </source>
</evidence>
<accession>A0A0P9N882</accession>